<comment type="caution">
    <text evidence="7">The sequence shown here is derived from an EMBL/GenBank/DDBJ whole genome shotgun (WGS) entry which is preliminary data.</text>
</comment>
<dbReference type="InterPro" id="IPR013324">
    <property type="entry name" value="RNA_pol_sigma_r3/r4-like"/>
</dbReference>
<dbReference type="InterPro" id="IPR013249">
    <property type="entry name" value="RNA_pol_sigma70_r4_t2"/>
</dbReference>
<evidence type="ECO:0000256" key="4">
    <source>
        <dbReference type="ARBA" id="ARBA00023163"/>
    </source>
</evidence>
<sequence>MEVGKNLSDKGKKDLIIVDRAKGGDQAAFAELMNRYREPVYFMLLKMIKNTDDAEDLTIEAFGKAFNRINQYTPNYAFSTWLFKIASNNCIDFIRKKRVSLTSMDHAYTNENGEAVGMQVDGGLLDPEETFMKQEKVKTMRKIVDKLKPRYKELIIKRYFEELTYDEIADELDLPLGTVKAQLFRAREFLANIMEKTKDTI</sequence>
<dbReference type="InterPro" id="IPR014284">
    <property type="entry name" value="RNA_pol_sigma-70_dom"/>
</dbReference>
<reference evidence="7 8" key="1">
    <citation type="submission" date="2018-08" db="EMBL/GenBank/DDBJ databases">
        <title>The draft genome squence of Brumimicrobium sp. N62.</title>
        <authorList>
            <person name="Du Z.-J."/>
            <person name="Luo H.-R."/>
        </authorList>
    </citation>
    <scope>NUCLEOTIDE SEQUENCE [LARGE SCALE GENOMIC DNA]</scope>
    <source>
        <strain evidence="7 8">N62</strain>
    </source>
</reference>
<dbReference type="GO" id="GO:0016987">
    <property type="term" value="F:sigma factor activity"/>
    <property type="evidence" value="ECO:0007669"/>
    <property type="project" value="UniProtKB-KW"/>
</dbReference>
<dbReference type="EMBL" id="QURB01000003">
    <property type="protein sequence ID" value="RFC54517.1"/>
    <property type="molecule type" value="Genomic_DNA"/>
</dbReference>
<name>A0A3E1EYA8_9FLAO</name>
<dbReference type="Gene3D" id="1.10.1740.10">
    <property type="match status" value="1"/>
</dbReference>
<dbReference type="InterPro" id="IPR007627">
    <property type="entry name" value="RNA_pol_sigma70_r2"/>
</dbReference>
<proteinExistence type="inferred from homology"/>
<dbReference type="Proteomes" id="UP000257127">
    <property type="component" value="Unassembled WGS sequence"/>
</dbReference>
<dbReference type="RefSeq" id="WP_116880352.1">
    <property type="nucleotide sequence ID" value="NZ_QURB01000003.1"/>
</dbReference>
<evidence type="ECO:0000259" key="5">
    <source>
        <dbReference type="Pfam" id="PF04542"/>
    </source>
</evidence>
<feature type="domain" description="RNA polymerase sigma-70 region 2" evidence="5">
    <location>
        <begin position="32"/>
        <end position="98"/>
    </location>
</feature>
<dbReference type="SUPFAM" id="SSF88659">
    <property type="entry name" value="Sigma3 and sigma4 domains of RNA polymerase sigma factors"/>
    <property type="match status" value="1"/>
</dbReference>
<dbReference type="Gene3D" id="1.10.10.10">
    <property type="entry name" value="Winged helix-like DNA-binding domain superfamily/Winged helix DNA-binding domain"/>
    <property type="match status" value="1"/>
</dbReference>
<accession>A0A3E1EYA8</accession>
<dbReference type="SUPFAM" id="SSF88946">
    <property type="entry name" value="Sigma2 domain of RNA polymerase sigma factors"/>
    <property type="match status" value="1"/>
</dbReference>
<protein>
    <submittedName>
        <fullName evidence="7">Sigma-70 family RNA polymerase sigma factor</fullName>
    </submittedName>
</protein>
<evidence type="ECO:0000256" key="3">
    <source>
        <dbReference type="ARBA" id="ARBA00023082"/>
    </source>
</evidence>
<evidence type="ECO:0000256" key="1">
    <source>
        <dbReference type="ARBA" id="ARBA00010641"/>
    </source>
</evidence>
<dbReference type="AlphaFoldDB" id="A0A3E1EYA8"/>
<dbReference type="OrthoDB" id="9785675at2"/>
<evidence type="ECO:0000259" key="6">
    <source>
        <dbReference type="Pfam" id="PF08281"/>
    </source>
</evidence>
<dbReference type="PANTHER" id="PTHR43133">
    <property type="entry name" value="RNA POLYMERASE ECF-TYPE SIGMA FACTO"/>
    <property type="match status" value="1"/>
</dbReference>
<keyword evidence="2" id="KW-0805">Transcription regulation</keyword>
<comment type="similarity">
    <text evidence="1">Belongs to the sigma-70 factor family. ECF subfamily.</text>
</comment>
<dbReference type="Pfam" id="PF08281">
    <property type="entry name" value="Sigma70_r4_2"/>
    <property type="match status" value="1"/>
</dbReference>
<dbReference type="NCBIfam" id="TIGR02937">
    <property type="entry name" value="sigma70-ECF"/>
    <property type="match status" value="1"/>
</dbReference>
<feature type="domain" description="RNA polymerase sigma factor 70 region 4 type 2" evidence="6">
    <location>
        <begin position="141"/>
        <end position="190"/>
    </location>
</feature>
<dbReference type="GO" id="GO:0006352">
    <property type="term" value="P:DNA-templated transcription initiation"/>
    <property type="evidence" value="ECO:0007669"/>
    <property type="project" value="InterPro"/>
</dbReference>
<keyword evidence="3" id="KW-0731">Sigma factor</keyword>
<dbReference type="Pfam" id="PF04542">
    <property type="entry name" value="Sigma70_r2"/>
    <property type="match status" value="1"/>
</dbReference>
<dbReference type="InterPro" id="IPR013325">
    <property type="entry name" value="RNA_pol_sigma_r2"/>
</dbReference>
<dbReference type="CDD" id="cd06171">
    <property type="entry name" value="Sigma70_r4"/>
    <property type="match status" value="1"/>
</dbReference>
<evidence type="ECO:0000313" key="7">
    <source>
        <dbReference type="EMBL" id="RFC54517.1"/>
    </source>
</evidence>
<dbReference type="GO" id="GO:0003677">
    <property type="term" value="F:DNA binding"/>
    <property type="evidence" value="ECO:0007669"/>
    <property type="project" value="InterPro"/>
</dbReference>
<evidence type="ECO:0000313" key="8">
    <source>
        <dbReference type="Proteomes" id="UP000257127"/>
    </source>
</evidence>
<keyword evidence="8" id="KW-1185">Reference proteome</keyword>
<dbReference type="InterPro" id="IPR039425">
    <property type="entry name" value="RNA_pol_sigma-70-like"/>
</dbReference>
<dbReference type="PANTHER" id="PTHR43133:SF51">
    <property type="entry name" value="RNA POLYMERASE SIGMA FACTOR"/>
    <property type="match status" value="1"/>
</dbReference>
<keyword evidence="4" id="KW-0804">Transcription</keyword>
<gene>
    <name evidence="7" type="ORF">DXU93_05890</name>
</gene>
<dbReference type="InterPro" id="IPR036388">
    <property type="entry name" value="WH-like_DNA-bd_sf"/>
</dbReference>
<organism evidence="7 8">
    <name type="scientific">Brumimicrobium aurantiacum</name>
    <dbReference type="NCBI Taxonomy" id="1737063"/>
    <lineage>
        <taxon>Bacteria</taxon>
        <taxon>Pseudomonadati</taxon>
        <taxon>Bacteroidota</taxon>
        <taxon>Flavobacteriia</taxon>
        <taxon>Flavobacteriales</taxon>
        <taxon>Crocinitomicaceae</taxon>
        <taxon>Brumimicrobium</taxon>
    </lineage>
</organism>
<evidence type="ECO:0000256" key="2">
    <source>
        <dbReference type="ARBA" id="ARBA00023015"/>
    </source>
</evidence>